<protein>
    <submittedName>
        <fullName evidence="2">Uncharacterized protein</fullName>
    </submittedName>
</protein>
<comment type="caution">
    <text evidence="2">The sequence shown here is derived from an EMBL/GenBank/DDBJ whole genome shotgun (WGS) entry which is preliminary data.</text>
</comment>
<evidence type="ECO:0000256" key="1">
    <source>
        <dbReference type="SAM" id="MobiDB-lite"/>
    </source>
</evidence>
<feature type="non-terminal residue" evidence="2">
    <location>
        <position position="1"/>
    </location>
</feature>
<proteinExistence type="predicted"/>
<dbReference type="EMBL" id="VEVO01000003">
    <property type="protein sequence ID" value="KAF0044270.1"/>
    <property type="molecule type" value="Genomic_DNA"/>
</dbReference>
<accession>A0A6A4TKW8</accession>
<dbReference type="Proteomes" id="UP000438429">
    <property type="component" value="Unassembled WGS sequence"/>
</dbReference>
<organism evidence="2 3">
    <name type="scientific">Scophthalmus maximus</name>
    <name type="common">Turbot</name>
    <name type="synonym">Psetta maxima</name>
    <dbReference type="NCBI Taxonomy" id="52904"/>
    <lineage>
        <taxon>Eukaryota</taxon>
        <taxon>Metazoa</taxon>
        <taxon>Chordata</taxon>
        <taxon>Craniata</taxon>
        <taxon>Vertebrata</taxon>
        <taxon>Euteleostomi</taxon>
        <taxon>Actinopterygii</taxon>
        <taxon>Neopterygii</taxon>
        <taxon>Teleostei</taxon>
        <taxon>Neoteleostei</taxon>
        <taxon>Acanthomorphata</taxon>
        <taxon>Carangaria</taxon>
        <taxon>Pleuronectiformes</taxon>
        <taxon>Pleuronectoidei</taxon>
        <taxon>Scophthalmidae</taxon>
        <taxon>Scophthalmus</taxon>
    </lineage>
</organism>
<name>A0A6A4TKW8_SCOMX</name>
<evidence type="ECO:0000313" key="2">
    <source>
        <dbReference type="EMBL" id="KAF0044270.1"/>
    </source>
</evidence>
<dbReference type="AlphaFoldDB" id="A0A6A4TKW8"/>
<evidence type="ECO:0000313" key="3">
    <source>
        <dbReference type="Proteomes" id="UP000438429"/>
    </source>
</evidence>
<feature type="non-terminal residue" evidence="2">
    <location>
        <position position="72"/>
    </location>
</feature>
<feature type="region of interest" description="Disordered" evidence="1">
    <location>
        <begin position="1"/>
        <end position="72"/>
    </location>
</feature>
<gene>
    <name evidence="2" type="ORF">F2P81_003428</name>
</gene>
<reference evidence="2 3" key="1">
    <citation type="submission" date="2019-06" db="EMBL/GenBank/DDBJ databases">
        <title>Draft genomes of female and male turbot (Scophthalmus maximus).</title>
        <authorList>
            <person name="Xu H."/>
            <person name="Xu X.-W."/>
            <person name="Shao C."/>
            <person name="Chen S."/>
        </authorList>
    </citation>
    <scope>NUCLEOTIDE SEQUENCE [LARGE SCALE GENOMIC DNA]</scope>
    <source>
        <strain evidence="2">Ysfricsl-2016a</strain>
        <tissue evidence="2">Blood</tissue>
    </source>
</reference>
<sequence length="72" mass="7893">SGDGPHNSAEDEEDDQSYTHIWPLPRGKQRAVYRGAGEPGEQSPDPGQHRSLHGFPQPGCVHQRGHSPLQES</sequence>